<comment type="caution">
    <text evidence="6">The sequence shown here is derived from an EMBL/GenBank/DDBJ whole genome shotgun (WGS) entry which is preliminary data.</text>
</comment>
<dbReference type="STRING" id="28181.BEN30_12365"/>
<evidence type="ECO:0000313" key="7">
    <source>
        <dbReference type="Proteomes" id="UP000095347"/>
    </source>
</evidence>
<accession>A0A1E5Q692</accession>
<proteinExistence type="inferred from homology"/>
<dbReference type="InterPro" id="IPR029062">
    <property type="entry name" value="Class_I_gatase-like"/>
</dbReference>
<evidence type="ECO:0000256" key="2">
    <source>
        <dbReference type="ARBA" id="ARBA00052718"/>
    </source>
</evidence>
<reference evidence="7" key="1">
    <citation type="submission" date="2016-07" db="EMBL/GenBank/DDBJ databases">
        <authorList>
            <person name="Florea S."/>
            <person name="Webb J.S."/>
            <person name="Jaromczyk J."/>
            <person name="Schardl C.L."/>
        </authorList>
    </citation>
    <scope>NUCLEOTIDE SEQUENCE [LARGE SCALE GENOMIC DNA]</scope>
    <source>
        <strain evidence="7">MV-1</strain>
    </source>
</reference>
<dbReference type="CDD" id="cd01745">
    <property type="entry name" value="GATase1_2"/>
    <property type="match status" value="1"/>
</dbReference>
<dbReference type="RefSeq" id="WP_069958391.1">
    <property type="nucleotide sequence ID" value="NZ_MCGG01000036.1"/>
</dbReference>
<dbReference type="EC" id="3.5.1.94" evidence="5"/>
<sequence>MRSVPIVAVSSCIKDVDGYANYAVGIKYVNALAEAAGVTPIILPSLGSSTHAEDVLKVCDGLYLTGSVSNVEPHHFGGEPSEAGTLHDPQRDATIIPLIRQAVQEGVPVFAICRGFQEMNVAFGGTLHQKVHVVAGKIDHREDRTQTPDVYFGPAHEVELVEGGLLHGIAGASRVSVNSLHGQGVAQLAPGLDVEATAPDGLIEAFCVKGAKAFALGVQWHPEWKVMENAFARALFERFGEACRGRAEKRNER</sequence>
<dbReference type="AlphaFoldDB" id="A0A1E5Q692"/>
<protein>
    <recommendedName>
        <fullName evidence="5">gamma-glutamyl-gamma-aminobutyrate hydrolase</fullName>
        <ecNumber evidence="5">3.5.1.94</ecNumber>
    </recommendedName>
</protein>
<dbReference type="PANTHER" id="PTHR43235:SF1">
    <property type="entry name" value="GLUTAMINE AMIDOTRANSFERASE PB2B2.05-RELATED"/>
    <property type="match status" value="1"/>
</dbReference>
<dbReference type="PANTHER" id="PTHR43235">
    <property type="entry name" value="GLUTAMINE AMIDOTRANSFERASE PB2B2.05-RELATED"/>
    <property type="match status" value="1"/>
</dbReference>
<dbReference type="PROSITE" id="PS51273">
    <property type="entry name" value="GATASE_TYPE_1"/>
    <property type="match status" value="1"/>
</dbReference>
<comment type="similarity">
    <text evidence="1">Belongs to the peptidase C26 family.</text>
</comment>
<evidence type="ECO:0000313" key="6">
    <source>
        <dbReference type="EMBL" id="OEJ66186.1"/>
    </source>
</evidence>
<dbReference type="EMBL" id="MCGG01000036">
    <property type="protein sequence ID" value="OEJ66186.1"/>
    <property type="molecule type" value="Genomic_DNA"/>
</dbReference>
<comment type="pathway">
    <text evidence="4">Amine and polyamine degradation; putrescine degradation; 4-aminobutanoate from putrescine: step 4/4.</text>
</comment>
<evidence type="ECO:0000256" key="3">
    <source>
        <dbReference type="ARBA" id="ARBA00055068"/>
    </source>
</evidence>
<dbReference type="GO" id="GO:0033969">
    <property type="term" value="F:gamma-glutamyl-gamma-aminobutyrate hydrolase activity"/>
    <property type="evidence" value="ECO:0007669"/>
    <property type="project" value="UniProtKB-EC"/>
</dbReference>
<dbReference type="SUPFAM" id="SSF52317">
    <property type="entry name" value="Class I glutamine amidotransferase-like"/>
    <property type="match status" value="1"/>
</dbReference>
<evidence type="ECO:0000256" key="1">
    <source>
        <dbReference type="ARBA" id="ARBA00011083"/>
    </source>
</evidence>
<evidence type="ECO:0000256" key="5">
    <source>
        <dbReference type="ARBA" id="ARBA00066788"/>
    </source>
</evidence>
<dbReference type="Proteomes" id="UP000095347">
    <property type="component" value="Unassembled WGS sequence"/>
</dbReference>
<dbReference type="Gene3D" id="3.40.50.880">
    <property type="match status" value="1"/>
</dbReference>
<dbReference type="InterPro" id="IPR011697">
    <property type="entry name" value="Peptidase_C26"/>
</dbReference>
<comment type="function">
    <text evidence="3">Involved in the breakdown of putrescine via hydrolysis of the gamma-glutamyl linkage of gamma-glutamyl-gamma-aminobutyrate.</text>
</comment>
<dbReference type="Pfam" id="PF07722">
    <property type="entry name" value="Peptidase_C26"/>
    <property type="match status" value="1"/>
</dbReference>
<evidence type="ECO:0000256" key="4">
    <source>
        <dbReference type="ARBA" id="ARBA00060634"/>
    </source>
</evidence>
<dbReference type="OrthoDB" id="9813383at2"/>
<organism evidence="6 7">
    <name type="scientific">Magnetovibrio blakemorei</name>
    <dbReference type="NCBI Taxonomy" id="28181"/>
    <lineage>
        <taxon>Bacteria</taxon>
        <taxon>Pseudomonadati</taxon>
        <taxon>Pseudomonadota</taxon>
        <taxon>Alphaproteobacteria</taxon>
        <taxon>Rhodospirillales</taxon>
        <taxon>Magnetovibrionaceae</taxon>
        <taxon>Magnetovibrio</taxon>
    </lineage>
</organism>
<comment type="catalytic activity">
    <reaction evidence="2">
        <text>4-(gamma-L-glutamylamino)butanoate + H2O = 4-aminobutanoate + L-glutamate</text>
        <dbReference type="Rhea" id="RHEA:19737"/>
        <dbReference type="ChEBI" id="CHEBI:15377"/>
        <dbReference type="ChEBI" id="CHEBI:29985"/>
        <dbReference type="ChEBI" id="CHEBI:58800"/>
        <dbReference type="ChEBI" id="CHEBI:59888"/>
        <dbReference type="EC" id="3.5.1.94"/>
    </reaction>
</comment>
<gene>
    <name evidence="6" type="ORF">BEN30_12365</name>
</gene>
<dbReference type="GO" id="GO:0005829">
    <property type="term" value="C:cytosol"/>
    <property type="evidence" value="ECO:0007669"/>
    <property type="project" value="TreeGrafter"/>
</dbReference>
<dbReference type="GO" id="GO:0006598">
    <property type="term" value="P:polyamine catabolic process"/>
    <property type="evidence" value="ECO:0007669"/>
    <property type="project" value="TreeGrafter"/>
</dbReference>
<keyword evidence="7" id="KW-1185">Reference proteome</keyword>
<name>A0A1E5Q692_9PROT</name>
<dbReference type="FunFam" id="3.40.50.880:FF:000030">
    <property type="entry name" value="Gamma-glutamyl-gamma-aminobutyrate hydrolase PuuD"/>
    <property type="match status" value="1"/>
</dbReference>
<dbReference type="InterPro" id="IPR044668">
    <property type="entry name" value="PuuD-like"/>
</dbReference>